<dbReference type="Gene3D" id="3.30.420.40">
    <property type="match status" value="3"/>
</dbReference>
<dbReference type="RefSeq" id="WP_039254945.1">
    <property type="nucleotide sequence ID" value="NZ_JENJ01000023.1"/>
</dbReference>
<comment type="similarity">
    <text evidence="5 6">Belongs to the FtsA/MreB family.</text>
</comment>
<dbReference type="NCBIfam" id="TIGR00904">
    <property type="entry name" value="mreB"/>
    <property type="match status" value="1"/>
</dbReference>
<evidence type="ECO:0000256" key="6">
    <source>
        <dbReference type="HAMAP-Rule" id="MF_02207"/>
    </source>
</evidence>
<name>A0A0A0I4R8_CLONO</name>
<feature type="binding site" evidence="6">
    <location>
        <begin position="16"/>
        <end position="18"/>
    </location>
    <ligand>
        <name>ATP</name>
        <dbReference type="ChEBI" id="CHEBI:30616"/>
    </ligand>
</feature>
<feature type="region of interest" description="Disordered" evidence="7">
    <location>
        <begin position="217"/>
        <end position="260"/>
    </location>
</feature>
<dbReference type="CDD" id="cd10225">
    <property type="entry name" value="ASKHA_NBD_MreB-like"/>
    <property type="match status" value="1"/>
</dbReference>
<keyword evidence="1 6" id="KW-0963">Cytoplasm</keyword>
<dbReference type="EMBL" id="JENJ01000023">
    <property type="protein sequence ID" value="KGM96394.1"/>
    <property type="molecule type" value="Genomic_DNA"/>
</dbReference>
<feature type="binding site" evidence="6">
    <location>
        <begin position="160"/>
        <end position="162"/>
    </location>
    <ligand>
        <name>ATP</name>
        <dbReference type="ChEBI" id="CHEBI:30616"/>
    </ligand>
</feature>
<dbReference type="GO" id="GO:0005737">
    <property type="term" value="C:cytoplasm"/>
    <property type="evidence" value="ECO:0007669"/>
    <property type="project" value="UniProtKB-SubCell"/>
</dbReference>
<dbReference type="InterPro" id="IPR004753">
    <property type="entry name" value="MreB"/>
</dbReference>
<evidence type="ECO:0000313" key="8">
    <source>
        <dbReference type="EMBL" id="KGM96394.1"/>
    </source>
</evidence>
<dbReference type="InterPro" id="IPR056546">
    <property type="entry name" value="MreB_MamK-like"/>
</dbReference>
<evidence type="ECO:0000256" key="7">
    <source>
        <dbReference type="SAM" id="MobiDB-lite"/>
    </source>
</evidence>
<keyword evidence="3 6" id="KW-0067">ATP-binding</keyword>
<sequence length="378" mass="40725">MGFFGMTKDMGIDLGTANTLVYSKGKGIVLREPSVVAINKVTNKVLAVGEEAKQMIGRTPGNIVAIRPLKDGVIADFDVTEEMLKSFITKICSKSAFTSPRVVVCFPTGITAVERRAIEEASKRAGARDVYLMEEPMAAAIGAGLPVQEPTGSMVVDIGGGTTEVAVISLGGIVTSKSLRIAGDELDQAIIAYIKREYSLMIGERTAESIKMEIGSAYPTNEEEVETEKEEGKEEEIAIEETKENKEDKKDEEKEKKKSKVSIVNGEKIMEIRGRDLISGLPKVIEISEVEVRGALKEPVAAIVESIKTNLEKTPPELAADIMDKGIMLTGGGALLKGLDKLIHKETHMPVHIAESPLDCVAVGAGKALENIDKMSRK</sequence>
<feature type="binding site" evidence="6">
    <location>
        <begin position="332"/>
        <end position="335"/>
    </location>
    <ligand>
        <name>ATP</name>
        <dbReference type="ChEBI" id="CHEBI:30616"/>
    </ligand>
</feature>
<organism evidence="8 9">
    <name type="scientific">Clostridium novyi A str. 4552</name>
    <dbReference type="NCBI Taxonomy" id="1444289"/>
    <lineage>
        <taxon>Bacteria</taxon>
        <taxon>Bacillati</taxon>
        <taxon>Bacillota</taxon>
        <taxon>Clostridia</taxon>
        <taxon>Eubacteriales</taxon>
        <taxon>Clostridiaceae</taxon>
        <taxon>Clostridium</taxon>
    </lineage>
</organism>
<accession>A0A0A0I4R8</accession>
<dbReference type="Pfam" id="PF06723">
    <property type="entry name" value="MreB_Mbl"/>
    <property type="match status" value="2"/>
</dbReference>
<dbReference type="GO" id="GO:0000902">
    <property type="term" value="P:cell morphogenesis"/>
    <property type="evidence" value="ECO:0007669"/>
    <property type="project" value="InterPro"/>
</dbReference>
<evidence type="ECO:0000313" key="9">
    <source>
        <dbReference type="Proteomes" id="UP000030012"/>
    </source>
</evidence>
<evidence type="ECO:0000256" key="1">
    <source>
        <dbReference type="ARBA" id="ARBA00022490"/>
    </source>
</evidence>
<dbReference type="AlphaFoldDB" id="A0A0A0I4R8"/>
<dbReference type="NCBIfam" id="NF010539">
    <property type="entry name" value="PRK13927.1"/>
    <property type="match status" value="1"/>
</dbReference>
<comment type="subunit">
    <text evidence="6">Forms polymers.</text>
</comment>
<evidence type="ECO:0000256" key="4">
    <source>
        <dbReference type="ARBA" id="ARBA00022960"/>
    </source>
</evidence>
<evidence type="ECO:0000256" key="2">
    <source>
        <dbReference type="ARBA" id="ARBA00022741"/>
    </source>
</evidence>
<proteinExistence type="inferred from homology"/>
<dbReference type="GO" id="GO:0008360">
    <property type="term" value="P:regulation of cell shape"/>
    <property type="evidence" value="ECO:0007669"/>
    <property type="project" value="UniProtKB-UniRule"/>
</dbReference>
<evidence type="ECO:0000256" key="5">
    <source>
        <dbReference type="ARBA" id="ARBA00023458"/>
    </source>
</evidence>
<dbReference type="OrthoDB" id="9768127at2"/>
<dbReference type="PANTHER" id="PTHR42749:SF1">
    <property type="entry name" value="CELL SHAPE-DETERMINING PROTEIN MREB"/>
    <property type="match status" value="1"/>
</dbReference>
<dbReference type="HAMAP" id="MF_02207">
    <property type="entry name" value="MreB"/>
    <property type="match status" value="1"/>
</dbReference>
<comment type="subcellular location">
    <subcellularLocation>
        <location evidence="6">Cytoplasm</location>
    </subcellularLocation>
    <text evidence="6">Membrane-associated.</text>
</comment>
<feature type="compositionally biased region" description="Basic and acidic residues" evidence="7">
    <location>
        <begin position="230"/>
        <end position="256"/>
    </location>
</feature>
<keyword evidence="4 6" id="KW-0133">Cell shape</keyword>
<protein>
    <recommendedName>
        <fullName evidence="6">Cell shape-determining protein MreB</fullName>
    </recommendedName>
</protein>
<dbReference type="PANTHER" id="PTHR42749">
    <property type="entry name" value="CELL SHAPE-DETERMINING PROTEIN MREB"/>
    <property type="match status" value="1"/>
</dbReference>
<feature type="binding site" evidence="6">
    <location>
        <begin position="208"/>
        <end position="211"/>
    </location>
    <ligand>
        <name>ATP</name>
        <dbReference type="ChEBI" id="CHEBI:30616"/>
    </ligand>
</feature>
<comment type="caution">
    <text evidence="8">The sequence shown here is derived from an EMBL/GenBank/DDBJ whole genome shotgun (WGS) entry which is preliminary data.</text>
</comment>
<dbReference type="PRINTS" id="PR01652">
    <property type="entry name" value="SHAPEPROTEIN"/>
</dbReference>
<dbReference type="SUPFAM" id="SSF53067">
    <property type="entry name" value="Actin-like ATPase domain"/>
    <property type="match status" value="2"/>
</dbReference>
<dbReference type="InterPro" id="IPR043129">
    <property type="entry name" value="ATPase_NBD"/>
</dbReference>
<evidence type="ECO:0000256" key="3">
    <source>
        <dbReference type="ARBA" id="ARBA00022840"/>
    </source>
</evidence>
<dbReference type="Proteomes" id="UP000030012">
    <property type="component" value="Unassembled WGS sequence"/>
</dbReference>
<comment type="function">
    <text evidence="6">Forms membrane-associated dynamic filaments that are essential for cell shape determination. Acts by regulating cell wall synthesis and cell elongation, and thus cell shape. A feedback loop between cell geometry and MreB localization may maintain elongated cell shape by targeting cell wall growth to regions of negative cell wall curvature.</text>
</comment>
<dbReference type="GO" id="GO:0005524">
    <property type="term" value="F:ATP binding"/>
    <property type="evidence" value="ECO:0007669"/>
    <property type="project" value="UniProtKB-KW"/>
</dbReference>
<reference evidence="8 9" key="1">
    <citation type="submission" date="2014-01" db="EMBL/GenBank/DDBJ databases">
        <title>Plasmidome dynamics in the species complex Clostridium novyi sensu lato converts strains of independent lineages into distinctly different pathogens.</title>
        <authorList>
            <person name="Skarin H."/>
            <person name="Segerman B."/>
        </authorList>
    </citation>
    <scope>NUCLEOTIDE SEQUENCE [LARGE SCALE GENOMIC DNA]</scope>
    <source>
        <strain evidence="8 9">4552</strain>
    </source>
</reference>
<keyword evidence="2 6" id="KW-0547">Nucleotide-binding</keyword>
<gene>
    <name evidence="6" type="primary">mreB</name>
    <name evidence="8" type="ORF">Z968_06665</name>
</gene>